<dbReference type="GO" id="GO:0005509">
    <property type="term" value="F:calcium ion binding"/>
    <property type="evidence" value="ECO:0007669"/>
    <property type="project" value="InterPro"/>
</dbReference>
<comment type="caution">
    <text evidence="3">The sequence shown here is derived from an EMBL/GenBank/DDBJ whole genome shotgun (WGS) entry which is preliminary data.</text>
</comment>
<protein>
    <recommendedName>
        <fullName evidence="2">EF-hand domain-containing protein</fullName>
    </recommendedName>
</protein>
<keyword evidence="4" id="KW-1185">Reference proteome</keyword>
<evidence type="ECO:0000256" key="1">
    <source>
        <dbReference type="ARBA" id="ARBA00022837"/>
    </source>
</evidence>
<dbReference type="InterPro" id="IPR011992">
    <property type="entry name" value="EF-hand-dom_pair"/>
</dbReference>
<sequence length="60" mass="6561">MFRSIDVDNSGTLTMEELKAGLTKQGSELAESEVLQLMEAAEVDGSGTIDYMEFLTELCI</sequence>
<dbReference type="AlphaFoldDB" id="A0A8T2R5G7"/>
<dbReference type="Proteomes" id="UP000825935">
    <property type="component" value="Chromosome 29"/>
</dbReference>
<dbReference type="Pfam" id="PF13499">
    <property type="entry name" value="EF-hand_7"/>
    <property type="match status" value="1"/>
</dbReference>
<dbReference type="CDD" id="cd00051">
    <property type="entry name" value="EFh"/>
    <property type="match status" value="1"/>
</dbReference>
<dbReference type="EMBL" id="CM035434">
    <property type="protein sequence ID" value="KAH7291632.1"/>
    <property type="molecule type" value="Genomic_DNA"/>
</dbReference>
<accession>A0A8T2R5G7</accession>
<reference evidence="3" key="1">
    <citation type="submission" date="2021-08" db="EMBL/GenBank/DDBJ databases">
        <title>WGS assembly of Ceratopteris richardii.</title>
        <authorList>
            <person name="Marchant D.B."/>
            <person name="Chen G."/>
            <person name="Jenkins J."/>
            <person name="Shu S."/>
            <person name="Leebens-Mack J."/>
            <person name="Grimwood J."/>
            <person name="Schmutz J."/>
            <person name="Soltis P."/>
            <person name="Soltis D."/>
            <person name="Chen Z.-H."/>
        </authorList>
    </citation>
    <scope>NUCLEOTIDE SEQUENCE</scope>
    <source>
        <strain evidence="3">Whitten #5841</strain>
        <tissue evidence="3">Leaf</tissue>
    </source>
</reference>
<evidence type="ECO:0000313" key="3">
    <source>
        <dbReference type="EMBL" id="KAH7291632.1"/>
    </source>
</evidence>
<dbReference type="InterPro" id="IPR002048">
    <property type="entry name" value="EF_hand_dom"/>
</dbReference>
<dbReference type="Gene3D" id="1.10.238.10">
    <property type="entry name" value="EF-hand"/>
    <property type="match status" value="1"/>
</dbReference>
<dbReference type="SMART" id="SM00054">
    <property type="entry name" value="EFh"/>
    <property type="match status" value="2"/>
</dbReference>
<keyword evidence="1" id="KW-0106">Calcium</keyword>
<name>A0A8T2R5G7_CERRI</name>
<dbReference type="PROSITE" id="PS50222">
    <property type="entry name" value="EF_HAND_2"/>
    <property type="match status" value="1"/>
</dbReference>
<evidence type="ECO:0000259" key="2">
    <source>
        <dbReference type="PROSITE" id="PS50222"/>
    </source>
</evidence>
<organism evidence="3 4">
    <name type="scientific">Ceratopteris richardii</name>
    <name type="common">Triangle waterfern</name>
    <dbReference type="NCBI Taxonomy" id="49495"/>
    <lineage>
        <taxon>Eukaryota</taxon>
        <taxon>Viridiplantae</taxon>
        <taxon>Streptophyta</taxon>
        <taxon>Embryophyta</taxon>
        <taxon>Tracheophyta</taxon>
        <taxon>Polypodiopsida</taxon>
        <taxon>Polypodiidae</taxon>
        <taxon>Polypodiales</taxon>
        <taxon>Pteridineae</taxon>
        <taxon>Pteridaceae</taxon>
        <taxon>Parkerioideae</taxon>
        <taxon>Ceratopteris</taxon>
    </lineage>
</organism>
<proteinExistence type="predicted"/>
<dbReference type="PROSITE" id="PS00018">
    <property type="entry name" value="EF_HAND_1"/>
    <property type="match status" value="1"/>
</dbReference>
<evidence type="ECO:0000313" key="4">
    <source>
        <dbReference type="Proteomes" id="UP000825935"/>
    </source>
</evidence>
<dbReference type="OrthoDB" id="40902at2759"/>
<dbReference type="InterPro" id="IPR018247">
    <property type="entry name" value="EF_Hand_1_Ca_BS"/>
</dbReference>
<dbReference type="SUPFAM" id="SSF47473">
    <property type="entry name" value="EF-hand"/>
    <property type="match status" value="1"/>
</dbReference>
<feature type="domain" description="EF-hand" evidence="2">
    <location>
        <begin position="1"/>
        <end position="28"/>
    </location>
</feature>
<gene>
    <name evidence="3" type="ORF">KP509_29G025300</name>
</gene>